<dbReference type="RefSeq" id="WP_140604558.1">
    <property type="nucleotide sequence ID" value="NZ_SAWY01000036.1"/>
</dbReference>
<feature type="signal peptide" evidence="1">
    <location>
        <begin position="1"/>
        <end position="20"/>
    </location>
</feature>
<evidence type="ECO:0000313" key="4">
    <source>
        <dbReference type="Proteomes" id="UP000315303"/>
    </source>
</evidence>
<keyword evidence="1" id="KW-0732">Signal</keyword>
<dbReference type="Gene3D" id="3.40.190.10">
    <property type="entry name" value="Periplasmic binding protein-like II"/>
    <property type="match status" value="2"/>
</dbReference>
<evidence type="ECO:0000256" key="1">
    <source>
        <dbReference type="SAM" id="SignalP"/>
    </source>
</evidence>
<dbReference type="SMART" id="SM00062">
    <property type="entry name" value="PBPb"/>
    <property type="match status" value="1"/>
</dbReference>
<evidence type="ECO:0000259" key="2">
    <source>
        <dbReference type="SMART" id="SM00062"/>
    </source>
</evidence>
<comment type="caution">
    <text evidence="3">The sequence shown here is derived from an EMBL/GenBank/DDBJ whole genome shotgun (WGS) entry which is preliminary data.</text>
</comment>
<dbReference type="InterPro" id="IPR001638">
    <property type="entry name" value="Solute-binding_3/MltF_N"/>
</dbReference>
<feature type="chain" id="PRO_5021438880" evidence="1">
    <location>
        <begin position="21"/>
        <end position="248"/>
    </location>
</feature>
<feature type="domain" description="Solute-binding protein family 3/N-terminal" evidence="2">
    <location>
        <begin position="28"/>
        <end position="248"/>
    </location>
</feature>
<dbReference type="AlphaFoldDB" id="A0A502KTB9"/>
<sequence>MYFKKFIWLFCLFFSWLSHANDYHLNINTEVMVPYNFYNESNDIVGINVDIVKAILKRTNINATFNLYPWVRSYKLTLNEANAGLISTARTPEREKLFKWVGPLASGKGFLYQLSSRNDIHVNSIEDAKQYLVAVVRGDVYQKLFQDLGFELNKNLILFSYNAEYTKPFLAGKVDLILGSDIVLPYILSENGSDISAVKPVIKIPDTQGNYLALNSNVPDAVVDKLNKALIELKTQQEYQQIINRYRK</sequence>
<dbReference type="Pfam" id="PF00497">
    <property type="entry name" value="SBP_bac_3"/>
    <property type="match status" value="1"/>
</dbReference>
<protein>
    <submittedName>
        <fullName evidence="3">Transporter substrate-binding domain-containing protein</fullName>
    </submittedName>
</protein>
<dbReference type="SUPFAM" id="SSF53850">
    <property type="entry name" value="Periplasmic binding protein-like II"/>
    <property type="match status" value="1"/>
</dbReference>
<name>A0A502KTB9_9GAMM</name>
<dbReference type="PANTHER" id="PTHR38834:SF3">
    <property type="entry name" value="SOLUTE-BINDING PROTEIN FAMILY 3_N-TERMINAL DOMAIN-CONTAINING PROTEIN"/>
    <property type="match status" value="1"/>
</dbReference>
<dbReference type="EMBL" id="SAWY01000036">
    <property type="protein sequence ID" value="TPH13251.1"/>
    <property type="molecule type" value="Genomic_DNA"/>
</dbReference>
<reference evidence="3 4" key="1">
    <citation type="submission" date="2019-01" db="EMBL/GenBank/DDBJ databases">
        <title>Litorilituus lipolytica sp. nov., isolated from intertidal sand of the Yellow Sea in China.</title>
        <authorList>
            <person name="Liu A."/>
        </authorList>
    </citation>
    <scope>NUCLEOTIDE SEQUENCE [LARGE SCALE GENOMIC DNA]</scope>
    <source>
        <strain evidence="3 4">RZ04</strain>
    </source>
</reference>
<accession>A0A502KTB9</accession>
<gene>
    <name evidence="3" type="ORF">EPA86_13740</name>
</gene>
<keyword evidence="4" id="KW-1185">Reference proteome</keyword>
<dbReference type="OrthoDB" id="8587856at2"/>
<organism evidence="3 4">
    <name type="scientific">Litorilituus lipolyticus</name>
    <dbReference type="NCBI Taxonomy" id="2491017"/>
    <lineage>
        <taxon>Bacteria</taxon>
        <taxon>Pseudomonadati</taxon>
        <taxon>Pseudomonadota</taxon>
        <taxon>Gammaproteobacteria</taxon>
        <taxon>Alteromonadales</taxon>
        <taxon>Colwelliaceae</taxon>
        <taxon>Litorilituus</taxon>
    </lineage>
</organism>
<dbReference type="PANTHER" id="PTHR38834">
    <property type="entry name" value="PERIPLASMIC SUBSTRATE BINDING PROTEIN FAMILY 3"/>
    <property type="match status" value="1"/>
</dbReference>
<dbReference type="Proteomes" id="UP000315303">
    <property type="component" value="Unassembled WGS sequence"/>
</dbReference>
<proteinExistence type="predicted"/>
<evidence type="ECO:0000313" key="3">
    <source>
        <dbReference type="EMBL" id="TPH13251.1"/>
    </source>
</evidence>